<comment type="caution">
    <text evidence="1">The sequence shown here is derived from an EMBL/GenBank/DDBJ whole genome shotgun (WGS) entry which is preliminary data.</text>
</comment>
<organism evidence="1 2">
    <name type="scientific">Rhamnella rubrinervis</name>
    <dbReference type="NCBI Taxonomy" id="2594499"/>
    <lineage>
        <taxon>Eukaryota</taxon>
        <taxon>Viridiplantae</taxon>
        <taxon>Streptophyta</taxon>
        <taxon>Embryophyta</taxon>
        <taxon>Tracheophyta</taxon>
        <taxon>Spermatophyta</taxon>
        <taxon>Magnoliopsida</taxon>
        <taxon>eudicotyledons</taxon>
        <taxon>Gunneridae</taxon>
        <taxon>Pentapetalae</taxon>
        <taxon>rosids</taxon>
        <taxon>fabids</taxon>
        <taxon>Rosales</taxon>
        <taxon>Rhamnaceae</taxon>
        <taxon>rhamnoid group</taxon>
        <taxon>Rhamneae</taxon>
        <taxon>Rhamnella</taxon>
    </lineage>
</organism>
<reference evidence="1" key="1">
    <citation type="submission" date="2020-03" db="EMBL/GenBank/DDBJ databases">
        <title>A high-quality chromosome-level genome assembly of a woody plant with both climbing and erect habits, Rhamnella rubrinervis.</title>
        <authorList>
            <person name="Lu Z."/>
            <person name="Yang Y."/>
            <person name="Zhu X."/>
            <person name="Sun Y."/>
        </authorList>
    </citation>
    <scope>NUCLEOTIDE SEQUENCE</scope>
    <source>
        <strain evidence="1">BYM</strain>
        <tissue evidence="1">Leaf</tissue>
    </source>
</reference>
<keyword evidence="2" id="KW-1185">Reference proteome</keyword>
<gene>
    <name evidence="1" type="ORF">FNV43_RR04417</name>
</gene>
<sequence length="227" mass="25394">MIRIERGKFPRLGIGSSRLVDQVLWQAWTNDLANSIRPLRTWNLIEKKLDNVKSLYVLFSRGGLLGYRVLKPFLLSPQLDLVANIMDPMDTKDASMVVLIHSQYTNWHFDTRSKGKWIFYCSTSEKDDKFSSNVQSVNYCPLHVTGPLIGGEDRLSAGHAITIVAWNLCGEGEGRSADGYYQSDLAWDCRWPVANAAVLCSTQMISNCEGGLAMASSSCRSMLFSTK</sequence>
<name>A0A8K0HLQ5_9ROSA</name>
<accession>A0A8K0HLQ5</accession>
<dbReference type="Proteomes" id="UP000796880">
    <property type="component" value="Unassembled WGS sequence"/>
</dbReference>
<proteinExistence type="predicted"/>
<evidence type="ECO:0000313" key="2">
    <source>
        <dbReference type="Proteomes" id="UP000796880"/>
    </source>
</evidence>
<evidence type="ECO:0000313" key="1">
    <source>
        <dbReference type="EMBL" id="KAF3453975.1"/>
    </source>
</evidence>
<protein>
    <submittedName>
        <fullName evidence="1">Uncharacterized protein</fullName>
    </submittedName>
</protein>
<dbReference type="EMBL" id="VOIH02000002">
    <property type="protein sequence ID" value="KAF3453975.1"/>
    <property type="molecule type" value="Genomic_DNA"/>
</dbReference>
<dbReference type="AlphaFoldDB" id="A0A8K0HLQ5"/>